<dbReference type="KEGG" id="vg:77946979"/>
<accession>A0A6G8R6S4</accession>
<dbReference type="EMBL" id="MT162467">
    <property type="protein sequence ID" value="QIN97101.1"/>
    <property type="molecule type" value="Genomic_DNA"/>
</dbReference>
<sequence>MTTRLMNDRDHLENLLSAVEALLADKEVQYTVGPGTAVQRLRVAAERAAQDVYPAG</sequence>
<organism evidence="1 2">
    <name type="scientific">Synechococcus phage S-H34</name>
    <dbReference type="NCBI Taxonomy" id="2718942"/>
    <lineage>
        <taxon>Viruses</taxon>
        <taxon>Duplodnaviria</taxon>
        <taxon>Heunggongvirae</taxon>
        <taxon>Uroviricota</taxon>
        <taxon>Caudoviricetes</taxon>
        <taxon>Pantevenvirales</taxon>
        <taxon>Kyanoviridae</taxon>
        <taxon>Makaravirus</taxon>
        <taxon>Makaravirus thirtyfour</taxon>
    </lineage>
</organism>
<protein>
    <submittedName>
        <fullName evidence="1">Uncharacterized protein</fullName>
    </submittedName>
</protein>
<evidence type="ECO:0000313" key="2">
    <source>
        <dbReference type="Proteomes" id="UP000501900"/>
    </source>
</evidence>
<dbReference type="Proteomes" id="UP000501900">
    <property type="component" value="Genome"/>
</dbReference>
<dbReference type="RefSeq" id="YP_010670769.1">
    <property type="nucleotide sequence ID" value="NC_070965.1"/>
</dbReference>
<reference evidence="1 2" key="1">
    <citation type="submission" date="2020-03" db="EMBL/GenBank/DDBJ databases">
        <title>The Isolation and Genome Sequence of a Novel Cyanophage S-H34 from the Huanghai Sea, China.</title>
        <authorList>
            <person name="Jiang T."/>
        </authorList>
    </citation>
    <scope>NUCLEOTIDE SEQUENCE [LARGE SCALE GENOMIC DNA]</scope>
</reference>
<proteinExistence type="predicted"/>
<keyword evidence="2" id="KW-1185">Reference proteome</keyword>
<name>A0A6G8R6S4_9CAUD</name>
<dbReference type="GeneID" id="77946979"/>
<evidence type="ECO:0000313" key="1">
    <source>
        <dbReference type="EMBL" id="QIN97101.1"/>
    </source>
</evidence>